<accession>A0A6I1MPT8</accession>
<dbReference type="Proteomes" id="UP000430345">
    <property type="component" value="Unassembled WGS sequence"/>
</dbReference>
<dbReference type="RefSeq" id="WP_152892065.1">
    <property type="nucleotide sequence ID" value="NZ_WHJC01000425.1"/>
</dbReference>
<gene>
    <name evidence="1" type="ORF">GBZ86_15225</name>
</gene>
<evidence type="ECO:0000313" key="2">
    <source>
        <dbReference type="Proteomes" id="UP000430345"/>
    </source>
</evidence>
<keyword evidence="2" id="KW-1185">Reference proteome</keyword>
<comment type="caution">
    <text evidence="1">The sequence shown here is derived from an EMBL/GenBank/DDBJ whole genome shotgun (WGS) entry which is preliminary data.</text>
</comment>
<name>A0A6I1MPT8_9CLOT</name>
<sequence length="215" mass="25844">MLISLPNEFLLSNYVNEQKLINEQLLEQLDKRDFHTFTKEIFNKFNFLFLKSLNILKKFSLKELYENSSFIFSGIFYSHEIILLSLKPGKFNKDSINLCKILLQHLESKENYSNKKYNYKNIPKSSKSKKKKNHIKNSISNLNEDLRKSIEQIKFEYRSLLVEILDKSKILDTRELDNFYNKFIEEVLIPDVKYLCDFMKFEANTFEEKIRTFMK</sequence>
<proteinExistence type="predicted"/>
<reference evidence="1 2" key="1">
    <citation type="submission" date="2019-10" db="EMBL/GenBank/DDBJ databases">
        <title>The Genome Sequence of Clostridium tarantellae Isolated from Fish Brain.</title>
        <authorList>
            <person name="Bano L."/>
            <person name="Kiel M."/>
            <person name="Sales G."/>
            <person name="Doxey A.C."/>
            <person name="Mansfield M.J."/>
            <person name="Schiavone M."/>
            <person name="Rossetto O."/>
            <person name="Pirazzini M."/>
            <person name="Dobrindt U."/>
            <person name="Montecucco C."/>
        </authorList>
    </citation>
    <scope>NUCLEOTIDE SEQUENCE [LARGE SCALE GENOMIC DNA]</scope>
    <source>
        <strain evidence="1 2">DSM 3997</strain>
    </source>
</reference>
<organism evidence="1 2">
    <name type="scientific">Clostridium tarantellae</name>
    <dbReference type="NCBI Taxonomy" id="39493"/>
    <lineage>
        <taxon>Bacteria</taxon>
        <taxon>Bacillati</taxon>
        <taxon>Bacillota</taxon>
        <taxon>Clostridia</taxon>
        <taxon>Eubacteriales</taxon>
        <taxon>Clostridiaceae</taxon>
        <taxon>Clostridium</taxon>
    </lineage>
</organism>
<dbReference type="AlphaFoldDB" id="A0A6I1MPT8"/>
<protein>
    <submittedName>
        <fullName evidence="1">Uncharacterized protein</fullName>
    </submittedName>
</protein>
<dbReference type="EMBL" id="WHJC01000425">
    <property type="protein sequence ID" value="MPQ45074.1"/>
    <property type="molecule type" value="Genomic_DNA"/>
</dbReference>
<evidence type="ECO:0000313" key="1">
    <source>
        <dbReference type="EMBL" id="MPQ45074.1"/>
    </source>
</evidence>